<accession>D8LRC8</accession>
<dbReference type="EMBL" id="FN648863">
    <property type="protein sequence ID" value="CBN75033.1"/>
    <property type="molecule type" value="Genomic_DNA"/>
</dbReference>
<dbReference type="Proteomes" id="UP000002630">
    <property type="component" value="Linkage Group LG16"/>
</dbReference>
<dbReference type="AlphaFoldDB" id="D8LRC8"/>
<organism evidence="3 4">
    <name type="scientific">Ectocarpus siliculosus</name>
    <name type="common">Brown alga</name>
    <name type="synonym">Conferva siliculosa</name>
    <dbReference type="NCBI Taxonomy" id="2880"/>
    <lineage>
        <taxon>Eukaryota</taxon>
        <taxon>Sar</taxon>
        <taxon>Stramenopiles</taxon>
        <taxon>Ochrophyta</taxon>
        <taxon>PX clade</taxon>
        <taxon>Phaeophyceae</taxon>
        <taxon>Ectocarpales</taxon>
        <taxon>Ectocarpaceae</taxon>
        <taxon>Ectocarpus</taxon>
    </lineage>
</organism>
<protein>
    <recommendedName>
        <fullName evidence="2">Complex 1 LYR protein domain-containing protein</fullName>
    </recommendedName>
</protein>
<feature type="domain" description="Complex 1 LYR protein" evidence="2">
    <location>
        <begin position="5"/>
        <end position="57"/>
    </location>
</feature>
<name>D8LRC8_ECTSI</name>
<dbReference type="OrthoDB" id="74240at2759"/>
<evidence type="ECO:0000256" key="1">
    <source>
        <dbReference type="SAM" id="MobiDB-lite"/>
    </source>
</evidence>
<gene>
    <name evidence="3" type="ORF">Esi_0064_0096</name>
</gene>
<proteinExistence type="predicted"/>
<feature type="compositionally biased region" description="Basic and acidic residues" evidence="1">
    <location>
        <begin position="76"/>
        <end position="88"/>
    </location>
</feature>
<keyword evidence="4" id="KW-1185">Reference proteome</keyword>
<dbReference type="InterPro" id="IPR008011">
    <property type="entry name" value="Complex1_LYR_dom"/>
</dbReference>
<reference evidence="3 4" key="1">
    <citation type="journal article" date="2010" name="Nature">
        <title>The Ectocarpus genome and the independent evolution of multicellularity in brown algae.</title>
        <authorList>
            <person name="Cock J.M."/>
            <person name="Sterck L."/>
            <person name="Rouze P."/>
            <person name="Scornet D."/>
            <person name="Allen A.E."/>
            <person name="Amoutzias G."/>
            <person name="Anthouard V."/>
            <person name="Artiguenave F."/>
            <person name="Aury J.M."/>
            <person name="Badger J.H."/>
            <person name="Beszteri B."/>
            <person name="Billiau K."/>
            <person name="Bonnet E."/>
            <person name="Bothwell J.H."/>
            <person name="Bowler C."/>
            <person name="Boyen C."/>
            <person name="Brownlee C."/>
            <person name="Carrano C.J."/>
            <person name="Charrier B."/>
            <person name="Cho G.Y."/>
            <person name="Coelho S.M."/>
            <person name="Collen J."/>
            <person name="Corre E."/>
            <person name="Da Silva C."/>
            <person name="Delage L."/>
            <person name="Delaroque N."/>
            <person name="Dittami S.M."/>
            <person name="Doulbeau S."/>
            <person name="Elias M."/>
            <person name="Farnham G."/>
            <person name="Gachon C.M."/>
            <person name="Gschloessl B."/>
            <person name="Heesch S."/>
            <person name="Jabbari K."/>
            <person name="Jubin C."/>
            <person name="Kawai H."/>
            <person name="Kimura K."/>
            <person name="Kloareg B."/>
            <person name="Kupper F.C."/>
            <person name="Lang D."/>
            <person name="Le Bail A."/>
            <person name="Leblanc C."/>
            <person name="Lerouge P."/>
            <person name="Lohr M."/>
            <person name="Lopez P.J."/>
            <person name="Martens C."/>
            <person name="Maumus F."/>
            <person name="Michel G."/>
            <person name="Miranda-Saavedra D."/>
            <person name="Morales J."/>
            <person name="Moreau H."/>
            <person name="Motomura T."/>
            <person name="Nagasato C."/>
            <person name="Napoli C.A."/>
            <person name="Nelson D.R."/>
            <person name="Nyvall-Collen P."/>
            <person name="Peters A.F."/>
            <person name="Pommier C."/>
            <person name="Potin P."/>
            <person name="Poulain J."/>
            <person name="Quesneville H."/>
            <person name="Read B."/>
            <person name="Rensing S.A."/>
            <person name="Ritter A."/>
            <person name="Rousvoal S."/>
            <person name="Samanta M."/>
            <person name="Samson G."/>
            <person name="Schroeder D.C."/>
            <person name="Segurens B."/>
            <person name="Strittmatter M."/>
            <person name="Tonon T."/>
            <person name="Tregear J.W."/>
            <person name="Valentin K."/>
            <person name="von Dassow P."/>
            <person name="Yamagishi T."/>
            <person name="Van de Peer Y."/>
            <person name="Wincker P."/>
        </authorList>
    </citation>
    <scope>NUCLEOTIDE SEQUENCE [LARGE SCALE GENOMIC DNA]</scope>
    <source>
        <strain evidence="4">Ec32 / CCAP1310/4</strain>
    </source>
</reference>
<feature type="region of interest" description="Disordered" evidence="1">
    <location>
        <begin position="58"/>
        <end position="98"/>
    </location>
</feature>
<feature type="compositionally biased region" description="Gly residues" evidence="1">
    <location>
        <begin position="64"/>
        <end position="74"/>
    </location>
</feature>
<evidence type="ECO:0000313" key="3">
    <source>
        <dbReference type="EMBL" id="CBN75033.1"/>
    </source>
</evidence>
<sequence length="98" mass="10844">MHRARVLELYRGILKRARALEDKDVADEARKQFKSCLGETDPLKVQMMVADATNHLEAMQGSTRGAGSGGGGGDHSWLDIHDPEDKRGRVGKGFPWQQ</sequence>
<dbReference type="EMBL" id="FN649741">
    <property type="protein sequence ID" value="CBN75033.1"/>
    <property type="molecule type" value="Genomic_DNA"/>
</dbReference>
<dbReference type="InParanoid" id="D8LRC8"/>
<dbReference type="Pfam" id="PF05347">
    <property type="entry name" value="Complex1_LYR"/>
    <property type="match status" value="1"/>
</dbReference>
<evidence type="ECO:0000313" key="4">
    <source>
        <dbReference type="Proteomes" id="UP000002630"/>
    </source>
</evidence>
<evidence type="ECO:0000259" key="2">
    <source>
        <dbReference type="Pfam" id="PF05347"/>
    </source>
</evidence>